<gene>
    <name evidence="2" type="ORF">M094_3181</name>
</gene>
<dbReference type="AlphaFoldDB" id="A0A078SVB4"/>
<feature type="transmembrane region" description="Helical" evidence="1">
    <location>
        <begin position="153"/>
        <end position="175"/>
    </location>
</feature>
<name>A0A078SVB4_BACUN</name>
<feature type="transmembrane region" description="Helical" evidence="1">
    <location>
        <begin position="184"/>
        <end position="205"/>
    </location>
</feature>
<reference evidence="2 3" key="1">
    <citation type="submission" date="2014-04" db="EMBL/GenBank/DDBJ databases">
        <authorList>
            <person name="Sears C."/>
            <person name="Carroll K."/>
            <person name="Sack B.R."/>
            <person name="Qadri F."/>
            <person name="Myers L.L."/>
            <person name="Chung G.-T."/>
            <person name="Escheverria P."/>
            <person name="Fraser C.M."/>
            <person name="Sadzewicz L."/>
            <person name="Shefchek K.A."/>
            <person name="Tallon L."/>
            <person name="Das S.P."/>
            <person name="Daugherty S."/>
            <person name="Mongodin E.F."/>
        </authorList>
    </citation>
    <scope>NUCLEOTIDE SEQUENCE [LARGE SCALE GENOMIC DNA]</scope>
    <source>
        <strain evidence="2 3">3978 T3 ii</strain>
    </source>
</reference>
<evidence type="ECO:0000256" key="1">
    <source>
        <dbReference type="SAM" id="Phobius"/>
    </source>
</evidence>
<feature type="transmembrane region" description="Helical" evidence="1">
    <location>
        <begin position="34"/>
        <end position="52"/>
    </location>
</feature>
<evidence type="ECO:0000313" key="2">
    <source>
        <dbReference type="EMBL" id="KDS64880.1"/>
    </source>
</evidence>
<dbReference type="EMBL" id="JNHN01000004">
    <property type="protein sequence ID" value="KDS64880.1"/>
    <property type="molecule type" value="Genomic_DNA"/>
</dbReference>
<proteinExistence type="predicted"/>
<keyword evidence="1" id="KW-0472">Membrane</keyword>
<protein>
    <submittedName>
        <fullName evidence="2">Putative membrane protein</fullName>
    </submittedName>
</protein>
<organism evidence="2 3">
    <name type="scientific">Bacteroides uniformis str. 3978 T3 ii</name>
    <dbReference type="NCBI Taxonomy" id="1339349"/>
    <lineage>
        <taxon>Bacteria</taxon>
        <taxon>Pseudomonadati</taxon>
        <taxon>Bacteroidota</taxon>
        <taxon>Bacteroidia</taxon>
        <taxon>Bacteroidales</taxon>
        <taxon>Bacteroidaceae</taxon>
        <taxon>Bacteroides</taxon>
    </lineage>
</organism>
<accession>A0A078SVB4</accession>
<keyword evidence="1" id="KW-1133">Transmembrane helix</keyword>
<feature type="transmembrane region" description="Helical" evidence="1">
    <location>
        <begin position="234"/>
        <end position="259"/>
    </location>
</feature>
<keyword evidence="1" id="KW-0812">Transmembrane</keyword>
<sequence>MKIHHTNRTMNATFNLKRFLLLEQYKRNETGRHLLWSAAVVSFICILCILYDINRGGSYYGKHTSATEFSRYVLWFILMAPCLLETNFSKRSSTLDILLPASAFEKFLHIWIKYLLLLPLFCGLLIACLKGLLSLSGSEFLQYFATHITMFRIHNTQILTNVILHASAFIGYFAFSRQVLLKSFTIFVGSIAVCIGIVTFVASLMPEARADGYWIDNIATWPNTNYPLSAGTQAIVTFCNYAAPISVLLGSWVSSYFLLKEKQL</sequence>
<feature type="transmembrane region" description="Helical" evidence="1">
    <location>
        <begin position="72"/>
        <end position="89"/>
    </location>
</feature>
<dbReference type="PATRIC" id="fig|1339349.3.peg.88"/>
<comment type="caution">
    <text evidence="2">The sequence shown here is derived from an EMBL/GenBank/DDBJ whole genome shotgun (WGS) entry which is preliminary data.</text>
</comment>
<feature type="transmembrane region" description="Helical" evidence="1">
    <location>
        <begin position="110"/>
        <end position="133"/>
    </location>
</feature>
<dbReference type="Proteomes" id="UP000028013">
    <property type="component" value="Unassembled WGS sequence"/>
</dbReference>
<dbReference type="RefSeq" id="WP_080707016.1">
    <property type="nucleotide sequence ID" value="NZ_JNHN01000004.1"/>
</dbReference>
<evidence type="ECO:0000313" key="3">
    <source>
        <dbReference type="Proteomes" id="UP000028013"/>
    </source>
</evidence>